<feature type="region of interest" description="Disordered" evidence="1">
    <location>
        <begin position="1"/>
        <end position="32"/>
    </location>
</feature>
<dbReference type="KEGG" id="pco:PHACADRAFT_252915"/>
<dbReference type="InParanoid" id="K5W3R6"/>
<dbReference type="HOGENOM" id="CLU_025691_0_0_1"/>
<dbReference type="EMBL" id="JH930470">
    <property type="protein sequence ID" value="EKM58518.1"/>
    <property type="molecule type" value="Genomic_DNA"/>
</dbReference>
<evidence type="ECO:0000313" key="2">
    <source>
        <dbReference type="EMBL" id="EKM58518.1"/>
    </source>
</evidence>
<evidence type="ECO:0000256" key="1">
    <source>
        <dbReference type="SAM" id="MobiDB-lite"/>
    </source>
</evidence>
<protein>
    <recommendedName>
        <fullName evidence="4">Arrestin-like N-terminal domain-containing protein</fullName>
    </recommendedName>
</protein>
<dbReference type="Gene3D" id="2.60.40.640">
    <property type="match status" value="1"/>
</dbReference>
<keyword evidence="3" id="KW-1185">Reference proteome</keyword>
<evidence type="ECO:0008006" key="4">
    <source>
        <dbReference type="Google" id="ProtNLM"/>
    </source>
</evidence>
<gene>
    <name evidence="2" type="ORF">PHACADRAFT_252915</name>
</gene>
<dbReference type="Proteomes" id="UP000008370">
    <property type="component" value="Unassembled WGS sequence"/>
</dbReference>
<accession>K5W3R6</accession>
<proteinExistence type="predicted"/>
<evidence type="ECO:0000313" key="3">
    <source>
        <dbReference type="Proteomes" id="UP000008370"/>
    </source>
</evidence>
<dbReference type="RefSeq" id="XP_007393829.1">
    <property type="nucleotide sequence ID" value="XM_007393767.1"/>
</dbReference>
<dbReference type="GeneID" id="18915615"/>
<dbReference type="AlphaFoldDB" id="K5W3R6"/>
<dbReference type="OrthoDB" id="2333384at2759"/>
<organism evidence="2 3">
    <name type="scientific">Phanerochaete carnosa (strain HHB-10118-sp)</name>
    <name type="common">White-rot fungus</name>
    <name type="synonym">Peniophora carnosa</name>
    <dbReference type="NCBI Taxonomy" id="650164"/>
    <lineage>
        <taxon>Eukaryota</taxon>
        <taxon>Fungi</taxon>
        <taxon>Dikarya</taxon>
        <taxon>Basidiomycota</taxon>
        <taxon>Agaricomycotina</taxon>
        <taxon>Agaricomycetes</taxon>
        <taxon>Polyporales</taxon>
        <taxon>Phanerochaetaceae</taxon>
        <taxon>Phanerochaete</taxon>
    </lineage>
</organism>
<dbReference type="InterPro" id="IPR014752">
    <property type="entry name" value="Arrestin-like_C"/>
</dbReference>
<reference evidence="2 3" key="1">
    <citation type="journal article" date="2012" name="BMC Genomics">
        <title>Comparative genomics of the white-rot fungi, Phanerochaete carnosa and P. chrysosporium, to elucidate the genetic basis of the distinct wood types they colonize.</title>
        <authorList>
            <person name="Suzuki H."/>
            <person name="MacDonald J."/>
            <person name="Syed K."/>
            <person name="Salamov A."/>
            <person name="Hori C."/>
            <person name="Aerts A."/>
            <person name="Henrissat B."/>
            <person name="Wiebenga A."/>
            <person name="vanKuyk P.A."/>
            <person name="Barry K."/>
            <person name="Lindquist E."/>
            <person name="LaButti K."/>
            <person name="Lapidus A."/>
            <person name="Lucas S."/>
            <person name="Coutinho P."/>
            <person name="Gong Y."/>
            <person name="Samejima M."/>
            <person name="Mahadevan R."/>
            <person name="Abou-Zaid M."/>
            <person name="de Vries R.P."/>
            <person name="Igarashi K."/>
            <person name="Yadav J.S."/>
            <person name="Grigoriev I.V."/>
            <person name="Master E.R."/>
        </authorList>
    </citation>
    <scope>NUCLEOTIDE SEQUENCE [LARGE SCALE GENOMIC DNA]</scope>
    <source>
        <strain evidence="2 3">HHB-10118-sp</strain>
    </source>
</reference>
<name>K5W3R6_PHACS</name>
<sequence length="378" mass="41450">MDKRAEAHAAYTASREDSEAVLPRYSSTSTASLGPELSEHTFQLEDSKGRPWLWLTVKSRAKDKKTWPLYYERDIIHGTVAIDFDKTDGAKAVAISVSGGVTAVGQEELTFLTVSEDLWDSKVSGKAPKGKASWPFSLTLPPEVSASNKPKGKAELYRLPPTFTERASPVYVDYKLIATVRRGAFKVNQILTASIFYTPLSRAEPPSQLRLAAYNADAPLVGPSGDPPGWKVLPPVRFTGTLFNQRTVTLECIAAIAAPLSFATGSPIPLFMTFSSSDEQALDLLCSPSAIRLQLMRERLLGSQATQKGASGQSSNTFREPMAGAYFWPSQDGTVEQGKRQLQGEIDVKKNLRPTFVFPRFSLRVRTVYTDPPICRPG</sequence>